<feature type="compositionally biased region" description="Basic and acidic residues" evidence="1">
    <location>
        <begin position="419"/>
        <end position="433"/>
    </location>
</feature>
<sequence>MVDDDLKKPFKEALKMPLTRRIIKFAGLEYKMSANIKLYDGNADLEDHLSRFASAANSGEWHMPVWCGMFQQTLDTRKMDGGDWFHIRGSRSYEDLVVYGLAQVPRVCFEEAFDQTKLPKGETGESHQRIFPPAILRDDFDDLSACDAYPWGEYFLRALYRRLVNVISRHKDAVKLKNKKNVFRTKETKNIDSSKKIETYNVYGFVWSLKMYRNIKFWWKKDLLVIPRGLAWSKIGNFEKGDYGALFAEWSNPILCMAPTSNELLQPWLIRSFDYFQTLLVDGQANGPITASPQGIQPIICAGVVHDPQFEQQPKEVVELVHLFRSDDLVAGYHSITTCVQLLENVGDGDPSIVLKELDVVKQRTNAIERFIKSRNDNLSEDSADSAISNRPESSYSDVFHGELSVVETSKNEALSEEFDPKEYDKNVADSGDGKASESEIINVLTSQVSCDKYVGGFYECESSKLYYTDPKEYPSSSMTQLLEAAVPEQTSSQMLAYTLTGEEEIHLDGSETVDDPFVQTPDKQYSEL</sequence>
<organism evidence="2 3">
    <name type="scientific">Tanacetum coccineum</name>
    <dbReference type="NCBI Taxonomy" id="301880"/>
    <lineage>
        <taxon>Eukaryota</taxon>
        <taxon>Viridiplantae</taxon>
        <taxon>Streptophyta</taxon>
        <taxon>Embryophyta</taxon>
        <taxon>Tracheophyta</taxon>
        <taxon>Spermatophyta</taxon>
        <taxon>Magnoliopsida</taxon>
        <taxon>eudicotyledons</taxon>
        <taxon>Gunneridae</taxon>
        <taxon>Pentapetalae</taxon>
        <taxon>asterids</taxon>
        <taxon>campanulids</taxon>
        <taxon>Asterales</taxon>
        <taxon>Asteraceae</taxon>
        <taxon>Asteroideae</taxon>
        <taxon>Anthemideae</taxon>
        <taxon>Anthemidinae</taxon>
        <taxon>Tanacetum</taxon>
    </lineage>
</organism>
<proteinExistence type="predicted"/>
<accession>A0ABQ5A0K4</accession>
<comment type="caution">
    <text evidence="2">The sequence shown here is derived from an EMBL/GenBank/DDBJ whole genome shotgun (WGS) entry which is preliminary data.</text>
</comment>
<reference evidence="2" key="2">
    <citation type="submission" date="2022-01" db="EMBL/GenBank/DDBJ databases">
        <authorList>
            <person name="Yamashiro T."/>
            <person name="Shiraishi A."/>
            <person name="Satake H."/>
            <person name="Nakayama K."/>
        </authorList>
    </citation>
    <scope>NUCLEOTIDE SEQUENCE</scope>
</reference>
<dbReference type="Proteomes" id="UP001151760">
    <property type="component" value="Unassembled WGS sequence"/>
</dbReference>
<name>A0ABQ5A0K4_9ASTR</name>
<dbReference type="EMBL" id="BQNB010011858">
    <property type="protein sequence ID" value="GJS96058.1"/>
    <property type="molecule type" value="Genomic_DNA"/>
</dbReference>
<evidence type="ECO:0000313" key="2">
    <source>
        <dbReference type="EMBL" id="GJS96058.1"/>
    </source>
</evidence>
<evidence type="ECO:0008006" key="4">
    <source>
        <dbReference type="Google" id="ProtNLM"/>
    </source>
</evidence>
<reference evidence="2" key="1">
    <citation type="journal article" date="2022" name="Int. J. Mol. Sci.">
        <title>Draft Genome of Tanacetum Coccineum: Genomic Comparison of Closely Related Tanacetum-Family Plants.</title>
        <authorList>
            <person name="Yamashiro T."/>
            <person name="Shiraishi A."/>
            <person name="Nakayama K."/>
            <person name="Satake H."/>
        </authorList>
    </citation>
    <scope>NUCLEOTIDE SEQUENCE</scope>
</reference>
<evidence type="ECO:0000256" key="1">
    <source>
        <dbReference type="SAM" id="MobiDB-lite"/>
    </source>
</evidence>
<feature type="region of interest" description="Disordered" evidence="1">
    <location>
        <begin position="411"/>
        <end position="433"/>
    </location>
</feature>
<feature type="region of interest" description="Disordered" evidence="1">
    <location>
        <begin position="509"/>
        <end position="529"/>
    </location>
</feature>
<gene>
    <name evidence="2" type="ORF">Tco_0803026</name>
</gene>
<evidence type="ECO:0000313" key="3">
    <source>
        <dbReference type="Proteomes" id="UP001151760"/>
    </source>
</evidence>
<protein>
    <recommendedName>
        <fullName evidence="4">Aminotransferase-like plant mobile domain-containing protein</fullName>
    </recommendedName>
</protein>
<keyword evidence="3" id="KW-1185">Reference proteome</keyword>